<dbReference type="OrthoDB" id="2380468at2"/>
<dbReference type="Gene3D" id="3.30.300.210">
    <property type="entry name" value="Nutrient germinant receptor protein C, domain 3"/>
    <property type="match status" value="1"/>
</dbReference>
<gene>
    <name evidence="10" type="ORF">FE784_38825</name>
</gene>
<protein>
    <submittedName>
        <fullName evidence="10">Ger(X)C family spore germination protein</fullName>
    </submittedName>
</protein>
<dbReference type="PANTHER" id="PTHR35789:SF1">
    <property type="entry name" value="SPORE GERMINATION PROTEIN B3"/>
    <property type="match status" value="1"/>
</dbReference>
<dbReference type="InterPro" id="IPR057336">
    <property type="entry name" value="GerAC_N"/>
</dbReference>
<dbReference type="Proteomes" id="UP000307943">
    <property type="component" value="Unassembled WGS sequence"/>
</dbReference>
<comment type="caution">
    <text evidence="10">The sequence shown here is derived from an EMBL/GenBank/DDBJ whole genome shotgun (WGS) entry which is preliminary data.</text>
</comment>
<dbReference type="Pfam" id="PF05504">
    <property type="entry name" value="Spore_GerAC"/>
    <property type="match status" value="1"/>
</dbReference>
<evidence type="ECO:0000256" key="6">
    <source>
        <dbReference type="ARBA" id="ARBA00023139"/>
    </source>
</evidence>
<feature type="domain" description="Spore germination GerAC-like C-terminal" evidence="8">
    <location>
        <begin position="227"/>
        <end position="376"/>
    </location>
</feature>
<dbReference type="NCBIfam" id="TIGR02887">
    <property type="entry name" value="spore_ger_x_C"/>
    <property type="match status" value="1"/>
</dbReference>
<evidence type="ECO:0000256" key="2">
    <source>
        <dbReference type="ARBA" id="ARBA00007886"/>
    </source>
</evidence>
<dbReference type="GO" id="GO:0016020">
    <property type="term" value="C:membrane"/>
    <property type="evidence" value="ECO:0007669"/>
    <property type="project" value="UniProtKB-SubCell"/>
</dbReference>
<evidence type="ECO:0000313" key="11">
    <source>
        <dbReference type="Proteomes" id="UP000307943"/>
    </source>
</evidence>
<dbReference type="PROSITE" id="PS51257">
    <property type="entry name" value="PROKAR_LIPOPROTEIN"/>
    <property type="match status" value="1"/>
</dbReference>
<organism evidence="10 11">
    <name type="scientific">Paenibacillus hemerocallicola</name>
    <dbReference type="NCBI Taxonomy" id="1172614"/>
    <lineage>
        <taxon>Bacteria</taxon>
        <taxon>Bacillati</taxon>
        <taxon>Bacillota</taxon>
        <taxon>Bacilli</taxon>
        <taxon>Bacillales</taxon>
        <taxon>Paenibacillaceae</taxon>
        <taxon>Paenibacillus</taxon>
    </lineage>
</organism>
<keyword evidence="3" id="KW-0309">Germination</keyword>
<dbReference type="GO" id="GO:0009847">
    <property type="term" value="P:spore germination"/>
    <property type="evidence" value="ECO:0007669"/>
    <property type="project" value="InterPro"/>
</dbReference>
<reference evidence="10 11" key="1">
    <citation type="submission" date="2019-05" db="EMBL/GenBank/DDBJ databases">
        <title>We sequenced the genome of Paenibacillus hemerocallicola KCTC 33185 for further insight into its adaptation and study the phylogeny of Paenibacillus.</title>
        <authorList>
            <person name="Narsing Rao M.P."/>
        </authorList>
    </citation>
    <scope>NUCLEOTIDE SEQUENCE [LARGE SCALE GENOMIC DNA]</scope>
    <source>
        <strain evidence="10 11">KCTC 33185</strain>
    </source>
</reference>
<comment type="similarity">
    <text evidence="2">Belongs to the GerABKC lipoprotein family.</text>
</comment>
<proteinExistence type="inferred from homology"/>
<evidence type="ECO:0000259" key="8">
    <source>
        <dbReference type="Pfam" id="PF05504"/>
    </source>
</evidence>
<dbReference type="PANTHER" id="PTHR35789">
    <property type="entry name" value="SPORE GERMINATION PROTEIN B3"/>
    <property type="match status" value="1"/>
</dbReference>
<feature type="domain" description="Spore germination protein N-terminal" evidence="9">
    <location>
        <begin position="23"/>
        <end position="199"/>
    </location>
</feature>
<keyword evidence="6" id="KW-0564">Palmitate</keyword>
<dbReference type="AlphaFoldDB" id="A0A5C4SVY1"/>
<dbReference type="RefSeq" id="WP_139607666.1">
    <property type="nucleotide sequence ID" value="NZ_VDCQ01000106.1"/>
</dbReference>
<evidence type="ECO:0000256" key="7">
    <source>
        <dbReference type="ARBA" id="ARBA00023288"/>
    </source>
</evidence>
<dbReference type="InterPro" id="IPR046953">
    <property type="entry name" value="Spore_GerAC-like_C"/>
</dbReference>
<accession>A0A5C4SVY1</accession>
<evidence type="ECO:0000313" key="10">
    <source>
        <dbReference type="EMBL" id="TNJ56711.1"/>
    </source>
</evidence>
<dbReference type="Pfam" id="PF25198">
    <property type="entry name" value="Spore_GerAC_N"/>
    <property type="match status" value="1"/>
</dbReference>
<evidence type="ECO:0000256" key="3">
    <source>
        <dbReference type="ARBA" id="ARBA00022544"/>
    </source>
</evidence>
<comment type="subcellular location">
    <subcellularLocation>
        <location evidence="1">Membrane</location>
        <topology evidence="1">Lipid-anchor</topology>
    </subcellularLocation>
</comment>
<evidence type="ECO:0000256" key="4">
    <source>
        <dbReference type="ARBA" id="ARBA00022729"/>
    </source>
</evidence>
<name>A0A5C4SVY1_9BACL</name>
<keyword evidence="5" id="KW-0472">Membrane</keyword>
<sequence>MSRRYRLLLLVPFVMLLVGCWDIQEAQSNNYITALGIDYDPDKEEFIAYGQLLSFSAIVKQEGGSSSQQARTWVGKGTGATLNLAMNDLYKTAQQRTIWGHIASIVIGEKALEKGIEQFEDAISRYREIRFTPWIFGTKASIPELFSTPAFFGMSALNTMMLEPREIFEQSSWIAPLRYTTFIADVRESGRTAVLPSLAINRTQWSKDERPERKMVLDGAFMISRMESKGWIERTKLSGLRWVTEETVRSPILLEEQGKPLAVISLGHPKIDISESEVEGKPRYTISVKMDGNVMDWIKYVEEGKLKQIAERQLKREIEETYRNGIAIGADVYQLEYHTYRNRTSSWKHLRDKGAFPLSGESLEDVRVSILIRHTGMKKAK</sequence>
<evidence type="ECO:0000256" key="5">
    <source>
        <dbReference type="ARBA" id="ARBA00023136"/>
    </source>
</evidence>
<dbReference type="InterPro" id="IPR008844">
    <property type="entry name" value="Spore_GerAC-like"/>
</dbReference>
<evidence type="ECO:0000256" key="1">
    <source>
        <dbReference type="ARBA" id="ARBA00004635"/>
    </source>
</evidence>
<evidence type="ECO:0000259" key="9">
    <source>
        <dbReference type="Pfam" id="PF25198"/>
    </source>
</evidence>
<keyword evidence="11" id="KW-1185">Reference proteome</keyword>
<dbReference type="InterPro" id="IPR038501">
    <property type="entry name" value="Spore_GerAC_C_sf"/>
</dbReference>
<dbReference type="EMBL" id="VDCQ01000106">
    <property type="protein sequence ID" value="TNJ56711.1"/>
    <property type="molecule type" value="Genomic_DNA"/>
</dbReference>
<keyword evidence="4" id="KW-0732">Signal</keyword>
<keyword evidence="7" id="KW-0449">Lipoprotein</keyword>